<keyword evidence="2" id="KW-1185">Reference proteome</keyword>
<protein>
    <submittedName>
        <fullName evidence="1">Uncharacterized protein</fullName>
    </submittedName>
</protein>
<dbReference type="Proteomes" id="UP000824533">
    <property type="component" value="Linkage Group LG05"/>
</dbReference>
<sequence length="72" mass="8278">MGLFKRGCWEIPEIMGASAIGLIGICLATIGVYNYIRNDGDNREYRSVYYIVRPEDPRAKLLKNPVYTQYKC</sequence>
<evidence type="ECO:0000313" key="2">
    <source>
        <dbReference type="Proteomes" id="UP000824533"/>
    </source>
</evidence>
<organism evidence="1 2">
    <name type="scientific">Dendrolimus kikuchii</name>
    <dbReference type="NCBI Taxonomy" id="765133"/>
    <lineage>
        <taxon>Eukaryota</taxon>
        <taxon>Metazoa</taxon>
        <taxon>Ecdysozoa</taxon>
        <taxon>Arthropoda</taxon>
        <taxon>Hexapoda</taxon>
        <taxon>Insecta</taxon>
        <taxon>Pterygota</taxon>
        <taxon>Neoptera</taxon>
        <taxon>Endopterygota</taxon>
        <taxon>Lepidoptera</taxon>
        <taxon>Glossata</taxon>
        <taxon>Ditrysia</taxon>
        <taxon>Bombycoidea</taxon>
        <taxon>Lasiocampidae</taxon>
        <taxon>Dendrolimus</taxon>
    </lineage>
</organism>
<proteinExistence type="predicted"/>
<comment type="caution">
    <text evidence="1">The sequence shown here is derived from an EMBL/GenBank/DDBJ whole genome shotgun (WGS) entry which is preliminary data.</text>
</comment>
<name>A0ACC1DCP2_9NEOP</name>
<reference evidence="1 2" key="1">
    <citation type="journal article" date="2021" name="Front. Genet.">
        <title>Chromosome-Level Genome Assembly Reveals Significant Gene Expansion in the Toll and IMD Signaling Pathways of Dendrolimus kikuchii.</title>
        <authorList>
            <person name="Zhou J."/>
            <person name="Wu P."/>
            <person name="Xiong Z."/>
            <person name="Liu N."/>
            <person name="Zhao N."/>
            <person name="Ji M."/>
            <person name="Qiu Y."/>
            <person name="Yang B."/>
        </authorList>
    </citation>
    <scope>NUCLEOTIDE SEQUENCE [LARGE SCALE GENOMIC DNA]</scope>
    <source>
        <strain evidence="1">Ann1</strain>
    </source>
</reference>
<evidence type="ECO:0000313" key="1">
    <source>
        <dbReference type="EMBL" id="KAJ0181426.1"/>
    </source>
</evidence>
<accession>A0ACC1DCP2</accession>
<dbReference type="EMBL" id="CM034391">
    <property type="protein sequence ID" value="KAJ0181426.1"/>
    <property type="molecule type" value="Genomic_DNA"/>
</dbReference>
<gene>
    <name evidence="1" type="ORF">K1T71_003511</name>
</gene>